<dbReference type="Proteomes" id="UP001560045">
    <property type="component" value="Unassembled WGS sequence"/>
</dbReference>
<evidence type="ECO:0000313" key="2">
    <source>
        <dbReference type="Proteomes" id="UP001560045"/>
    </source>
</evidence>
<name>A0ABV3XIK5_9ACTN</name>
<feature type="non-terminal residue" evidence="1">
    <location>
        <position position="1"/>
    </location>
</feature>
<dbReference type="EMBL" id="JBFNXQ010000044">
    <property type="protein sequence ID" value="MEX5719556.1"/>
    <property type="molecule type" value="Genomic_DNA"/>
</dbReference>
<dbReference type="Gene3D" id="3.90.25.10">
    <property type="entry name" value="UDP-galactose 4-epimerase, domain 1"/>
    <property type="match status" value="1"/>
</dbReference>
<dbReference type="SUPFAM" id="SSF51735">
    <property type="entry name" value="NAD(P)-binding Rossmann-fold domains"/>
    <property type="match status" value="1"/>
</dbReference>
<keyword evidence="2" id="KW-1185">Reference proteome</keyword>
<dbReference type="PANTHER" id="PTHR43162">
    <property type="match status" value="1"/>
</dbReference>
<organism evidence="1 2">
    <name type="scientific">Geodermatophilus maliterrae</name>
    <dbReference type="NCBI Taxonomy" id="3162531"/>
    <lineage>
        <taxon>Bacteria</taxon>
        <taxon>Bacillati</taxon>
        <taxon>Actinomycetota</taxon>
        <taxon>Actinomycetes</taxon>
        <taxon>Geodermatophilales</taxon>
        <taxon>Geodermatophilaceae</taxon>
        <taxon>Geodermatophilus</taxon>
    </lineage>
</organism>
<dbReference type="PANTHER" id="PTHR43162:SF1">
    <property type="entry name" value="PRESTALK A DIFFERENTIATION PROTEIN A"/>
    <property type="match status" value="1"/>
</dbReference>
<proteinExistence type="predicted"/>
<dbReference type="InterPro" id="IPR036291">
    <property type="entry name" value="NAD(P)-bd_dom_sf"/>
</dbReference>
<reference evidence="1 2" key="1">
    <citation type="submission" date="2024-06" db="EMBL/GenBank/DDBJ databases">
        <title>Draft genome sequence of Geodermatophilus badlandi, a novel member of the Geodermatophilaceae isolated from badland sedimentary rocks in the Red desert, Wyoming, USA.</title>
        <authorList>
            <person name="Ben Tekaya S."/>
            <person name="Nouioui I."/>
            <person name="Flores G.M."/>
            <person name="Shaal M.N."/>
            <person name="Bredoire F."/>
            <person name="Basile F."/>
            <person name="Van Diepen L."/>
            <person name="Ward N.L."/>
        </authorList>
    </citation>
    <scope>NUCLEOTIDE SEQUENCE [LARGE SCALE GENOMIC DNA]</scope>
    <source>
        <strain evidence="1 2">WL48A</strain>
    </source>
</reference>
<evidence type="ECO:0000313" key="1">
    <source>
        <dbReference type="EMBL" id="MEX5719556.1"/>
    </source>
</evidence>
<sequence length="132" mass="13884">SEITVPAGEGRTAVVDVGDLAEVAVRALTCRDHEGRAYELTASEAPTWSEVAATLSAVLGRPVVYRHPGAVAFLRHAHRSGIPAGPAAVMTGLYTVTRLGLADRTTGDLGRLLGRSPTTLRAFAEAHADAWR</sequence>
<accession>A0ABV3XIK5</accession>
<evidence type="ECO:0008006" key="3">
    <source>
        <dbReference type="Google" id="ProtNLM"/>
    </source>
</evidence>
<dbReference type="InterPro" id="IPR051604">
    <property type="entry name" value="Ergot_Alk_Oxidoreductase"/>
</dbReference>
<protein>
    <recommendedName>
        <fullName evidence="3">NmrA family transcriptional regulator</fullName>
    </recommendedName>
</protein>
<dbReference type="Gene3D" id="3.40.50.720">
    <property type="entry name" value="NAD(P)-binding Rossmann-like Domain"/>
    <property type="match status" value="1"/>
</dbReference>
<gene>
    <name evidence="1" type="ORF">ABQ292_14420</name>
</gene>
<comment type="caution">
    <text evidence="1">The sequence shown here is derived from an EMBL/GenBank/DDBJ whole genome shotgun (WGS) entry which is preliminary data.</text>
</comment>